<feature type="region of interest" description="Disordered" evidence="1">
    <location>
        <begin position="203"/>
        <end position="245"/>
    </location>
</feature>
<feature type="region of interest" description="Disordered" evidence="1">
    <location>
        <begin position="267"/>
        <end position="297"/>
    </location>
</feature>
<evidence type="ECO:0000313" key="3">
    <source>
        <dbReference type="WBParaSite" id="BXY_0684300.1"/>
    </source>
</evidence>
<reference evidence="3" key="1">
    <citation type="submission" date="2016-11" db="UniProtKB">
        <authorList>
            <consortium name="WormBaseParasite"/>
        </authorList>
    </citation>
    <scope>IDENTIFICATION</scope>
</reference>
<dbReference type="Proteomes" id="UP000095284">
    <property type="component" value="Unplaced"/>
</dbReference>
<dbReference type="WBParaSite" id="BXY_0684300.1">
    <property type="protein sequence ID" value="BXY_0684300.1"/>
    <property type="gene ID" value="BXY_0684300"/>
</dbReference>
<dbReference type="InterPro" id="IPR027417">
    <property type="entry name" value="P-loop_NTPase"/>
</dbReference>
<feature type="compositionally biased region" description="Polar residues" evidence="1">
    <location>
        <begin position="330"/>
        <end position="342"/>
    </location>
</feature>
<feature type="compositionally biased region" description="Polar residues" evidence="1">
    <location>
        <begin position="470"/>
        <end position="513"/>
    </location>
</feature>
<sequence length="1675" mass="190773">MSTTRKIDKNKNSITLQTATSHDCKAQKKTLAGCSQADPLNPRLNEWIAQQAASPSSFPSTSNNSSTTVMSQTANSSTTSACSSVNGKESSGKSDTTDLTIESLGTVRGLQNGSGYSTHSGGGGFQSQNNSNSAIFGQRNWLEEAKTDRYKSSDFASSYTPFSRSTWSPSSSSHSNQSFSYRDSYSSFSSRADGDVFDQNMASDEDETNKIASPDFGSTNTLTEEPVEVSSPPNNTVNNRGGSSFRGHYRNIGNRFFHTSFGGQSDVSTIKSDTPRAYSATMSRSSEPTRGGSSFRGHYRNIGNRFFHTSFGGQSDVSTIKSDTPRAYSATMSRSSEPTRGGSSHLRGGKFGSCHERWRKEEEEKREAQLRELRQQTRRRENERLFFGYDRRYTRRPRINDEWLRRHNIFSSRKDFARRYSRPSTCNETRRGFRSRRSRSESGLPRRRNSFSDDEAEAFEPVPMNRRTRPSSVLNSTESHSTKQTSSPNSTMRPPTTRFNGFNTSDRSTSTTPKIDEERNSNFGPPEPRIYPTLGENNVADPSSSTARRSNSSTATRIHEWISEQEGLLQSSRRSSSSSHFGLASIPEKPRMASNLPTHDRVVECNEDQRRVPIFLSAGFSRGGSRIGHSTPSVTAAGSTCSSIVNGSGRSESTEVTVESLGTVRGIGARGARGLSQNMFRGRGGFGFGDRPTTTRQDDYNNGFGGNKENEAVYHGIRGNRRSSTARFLGDEGRHSFGERPTATRQDNSNNGFGGFGWNQENGTVYNSVRGNLRSLRACFAENEGRHSPRRDRSRNNVEHTRRPRRASVFDNQRRGFRHRSRSEGSLLRASEEYDDDFGILNLGPPPDQDRVCDNCRENHRTFECPIKTCFKCRSFIDNWRVSYKIHPKLCDDLVRGFMRPDFEPRKNKFYFENKHQLYQELSPEMMRMFYELLEGLTPANEYGFGVRFHEKILRNIEVFGNFGGRSLVLAHDLLWRKLSATEAFEFELFDLRIEPARVNINIGSSNFRPFDLTFNIRDKGENKELNSEQSYLRRELNHNGVYGFPIIICIREESTSIQDHEFDADWPDDLPRKKVSMIRLNATAYRCQPPSTSEYCTLTIDPLKDLRPFLNYGYVPKGKIFLAFNHRANRMREETKKMRDFIDSPNDRETFPKNLKEMVSNFYNPKIEDQKIFSDVKRNDLEKFNDLLPKPYRLMPEQMGHAINAYEYEMHAILGPSGTGKTTIFCFLAIYNWFALRRKTLLLTTRRGAANEITLRIVRMSKFLLELPQFRHLNNERQYIWYKLEKDSAMEPRDPEIEEVCSFSHEVPEQITMLVAIHNFLTADVVLQFKADSVLLDEASSVSTLNFYTHLVMLNEKKRHVPQHMSIFGDQFQLNARFSKEPFLTDGDEMRSGYDESALVQLLKCNLPSTQMKQIVRTPKALCKIIQPFYDFTLHTALCPPDRPLLLDFAGCFNLISDLLKIEKRQFVSLFINLPRTDPQKHHFCDADDHKCPRRLHHGSSHEVTDRRLCLTNRRNVFYASHIFNAILKNNPDISSEDCLYLTPYRVQESEFYHRRTKPGATGAIRGQTVDRAISTDAPFVLLDLVRTGPYGFMNGHAEEWPAYDTAKRLLVSLSRATRAQIIIGSVDLFHVKNLASRPIDRLAKYHLKSRDPLVSLIELGRSSDSKGNFDKYI</sequence>
<feature type="region of interest" description="Disordered" evidence="1">
    <location>
        <begin position="416"/>
        <end position="596"/>
    </location>
</feature>
<evidence type="ECO:0000313" key="2">
    <source>
        <dbReference type="Proteomes" id="UP000095284"/>
    </source>
</evidence>
<feature type="compositionally biased region" description="Polar residues" evidence="1">
    <location>
        <begin position="313"/>
        <end position="322"/>
    </location>
</feature>
<feature type="compositionally biased region" description="Low complexity" evidence="1">
    <location>
        <begin position="543"/>
        <end position="556"/>
    </location>
</feature>
<name>A0A1I7S1G7_BURXY</name>
<feature type="region of interest" description="Disordered" evidence="1">
    <location>
        <begin position="313"/>
        <end position="352"/>
    </location>
</feature>
<dbReference type="SUPFAM" id="SSF52540">
    <property type="entry name" value="P-loop containing nucleoside triphosphate hydrolases"/>
    <property type="match status" value="1"/>
</dbReference>
<accession>A0A1I7S1G7</accession>
<feature type="compositionally biased region" description="Low complexity" evidence="1">
    <location>
        <begin position="54"/>
        <end position="84"/>
    </location>
</feature>
<feature type="compositionally biased region" description="Polar residues" evidence="1">
    <location>
        <begin position="280"/>
        <end position="292"/>
    </location>
</feature>
<organism evidence="2 3">
    <name type="scientific">Bursaphelenchus xylophilus</name>
    <name type="common">Pinewood nematode worm</name>
    <name type="synonym">Aphelenchoides xylophilus</name>
    <dbReference type="NCBI Taxonomy" id="6326"/>
    <lineage>
        <taxon>Eukaryota</taxon>
        <taxon>Metazoa</taxon>
        <taxon>Ecdysozoa</taxon>
        <taxon>Nematoda</taxon>
        <taxon>Chromadorea</taxon>
        <taxon>Rhabditida</taxon>
        <taxon>Tylenchina</taxon>
        <taxon>Tylenchomorpha</taxon>
        <taxon>Aphelenchoidea</taxon>
        <taxon>Aphelenchoididae</taxon>
        <taxon>Bursaphelenchus</taxon>
    </lineage>
</organism>
<protein>
    <submittedName>
        <fullName evidence="3">RING-type domain-containing protein</fullName>
    </submittedName>
</protein>
<feature type="region of interest" description="Disordered" evidence="1">
    <location>
        <begin position="731"/>
        <end position="760"/>
    </location>
</feature>
<feature type="compositionally biased region" description="Polar residues" evidence="1">
    <location>
        <begin position="231"/>
        <end position="242"/>
    </location>
</feature>
<feature type="region of interest" description="Disordered" evidence="1">
    <location>
        <begin position="685"/>
        <end position="707"/>
    </location>
</feature>
<evidence type="ECO:0000256" key="1">
    <source>
        <dbReference type="SAM" id="MobiDB-lite"/>
    </source>
</evidence>
<feature type="region of interest" description="Disordered" evidence="1">
    <location>
        <begin position="784"/>
        <end position="816"/>
    </location>
</feature>
<proteinExistence type="predicted"/>
<dbReference type="Gene3D" id="3.40.50.300">
    <property type="entry name" value="P-loop containing nucleotide triphosphate hydrolases"/>
    <property type="match status" value="2"/>
</dbReference>
<feature type="region of interest" description="Disordered" evidence="1">
    <location>
        <begin position="48"/>
        <end position="132"/>
    </location>
</feature>